<feature type="compositionally biased region" description="Polar residues" evidence="2">
    <location>
        <begin position="170"/>
        <end position="184"/>
    </location>
</feature>
<evidence type="ECO:0000313" key="3">
    <source>
        <dbReference type="EMBL" id="CAF2922323.1"/>
    </source>
</evidence>
<dbReference type="GO" id="GO:0005634">
    <property type="term" value="C:nucleus"/>
    <property type="evidence" value="ECO:0007669"/>
    <property type="project" value="TreeGrafter"/>
</dbReference>
<dbReference type="PANTHER" id="PTHR16487">
    <property type="entry name" value="PPP4R2-RELATED PROTEIN"/>
    <property type="match status" value="1"/>
</dbReference>
<dbReference type="Gene3D" id="3.10.110.10">
    <property type="entry name" value="Ubiquitin Conjugating Enzyme"/>
    <property type="match status" value="1"/>
</dbReference>
<evidence type="ECO:0000313" key="4">
    <source>
        <dbReference type="Proteomes" id="UP000675881"/>
    </source>
</evidence>
<gene>
    <name evidence="3" type="ORF">LSAA_8533</name>
</gene>
<protein>
    <submittedName>
        <fullName evidence="3">PPP4R2</fullName>
    </submittedName>
</protein>
<dbReference type="AlphaFoldDB" id="A0A7R8CT22"/>
<dbReference type="Proteomes" id="UP000675881">
    <property type="component" value="Chromosome 4"/>
</dbReference>
<evidence type="ECO:0000256" key="1">
    <source>
        <dbReference type="ARBA" id="ARBA00009207"/>
    </source>
</evidence>
<comment type="similarity">
    <text evidence="1">Belongs to the PPP4R2 family.</text>
</comment>
<dbReference type="GO" id="GO:0005737">
    <property type="term" value="C:cytoplasm"/>
    <property type="evidence" value="ECO:0007669"/>
    <property type="project" value="TreeGrafter"/>
</dbReference>
<keyword evidence="4" id="KW-1185">Reference proteome</keyword>
<dbReference type="InterPro" id="IPR015267">
    <property type="entry name" value="PPP4R2"/>
</dbReference>
<sequence>MGIRDSRQKKELLGKTECTRVKLYSETTSPQLPPKLSLYLHCSIQTCIPLARFACRSWMKKRIGDPPLPSKQILLGIQDLLNDPNVKDPAQAEAYTCYCQNRSDYEKRFDVVKDTVFEQLEFFAGIPFTVQRLCELLTSPSKHYKRTDKFMRALEKNMLVVSTVESISVTNGGNSATESFSSTLEQREREAHLVNGSTTTSPSPSMSSDDDEKEGLKSDETEVYSPPQSNGNSQPDEQQIINGSSTDLETSGPCDSGESSSSSENSSPNPHVVPESSSSSSDSTTNEAAVSSLKNGRSA</sequence>
<dbReference type="SUPFAM" id="SSF54495">
    <property type="entry name" value="UBC-like"/>
    <property type="match status" value="1"/>
</dbReference>
<feature type="compositionally biased region" description="Polar residues" evidence="2">
    <location>
        <begin position="226"/>
        <end position="249"/>
    </location>
</feature>
<feature type="region of interest" description="Disordered" evidence="2">
    <location>
        <begin position="170"/>
        <end position="299"/>
    </location>
</feature>
<dbReference type="Pfam" id="PF09184">
    <property type="entry name" value="PPP4R2"/>
    <property type="match status" value="1"/>
</dbReference>
<dbReference type="InterPro" id="IPR016135">
    <property type="entry name" value="UBQ-conjugating_enzyme/RWD"/>
</dbReference>
<feature type="compositionally biased region" description="Polar residues" evidence="2">
    <location>
        <begin position="288"/>
        <end position="299"/>
    </location>
</feature>
<dbReference type="OrthoDB" id="341898at2759"/>
<accession>A0A7R8CT22</accession>
<dbReference type="GO" id="GO:0019888">
    <property type="term" value="F:protein phosphatase regulator activity"/>
    <property type="evidence" value="ECO:0007669"/>
    <property type="project" value="InterPro"/>
</dbReference>
<reference evidence="3" key="1">
    <citation type="submission" date="2021-02" db="EMBL/GenBank/DDBJ databases">
        <authorList>
            <person name="Bekaert M."/>
        </authorList>
    </citation>
    <scope>NUCLEOTIDE SEQUENCE</scope>
    <source>
        <strain evidence="3">IoA-00</strain>
    </source>
</reference>
<dbReference type="GO" id="GO:0030289">
    <property type="term" value="C:protein phosphatase 4 complex"/>
    <property type="evidence" value="ECO:0007669"/>
    <property type="project" value="InterPro"/>
</dbReference>
<feature type="compositionally biased region" description="Low complexity" evidence="2">
    <location>
        <begin position="197"/>
        <end position="207"/>
    </location>
</feature>
<feature type="compositionally biased region" description="Low complexity" evidence="2">
    <location>
        <begin position="251"/>
        <end position="287"/>
    </location>
</feature>
<evidence type="ECO:0000256" key="2">
    <source>
        <dbReference type="SAM" id="MobiDB-lite"/>
    </source>
</evidence>
<dbReference type="PANTHER" id="PTHR16487:SF0">
    <property type="entry name" value="PROTEIN PHOSPHATASE 4 REGULATORY SUBUNIT 2-RELATED"/>
    <property type="match status" value="1"/>
</dbReference>
<dbReference type="EMBL" id="HG994583">
    <property type="protein sequence ID" value="CAF2922323.1"/>
    <property type="molecule type" value="Genomic_DNA"/>
</dbReference>
<proteinExistence type="inferred from homology"/>
<organism evidence="3 4">
    <name type="scientific">Lepeophtheirus salmonis</name>
    <name type="common">Salmon louse</name>
    <name type="synonym">Caligus salmonis</name>
    <dbReference type="NCBI Taxonomy" id="72036"/>
    <lineage>
        <taxon>Eukaryota</taxon>
        <taxon>Metazoa</taxon>
        <taxon>Ecdysozoa</taxon>
        <taxon>Arthropoda</taxon>
        <taxon>Crustacea</taxon>
        <taxon>Multicrustacea</taxon>
        <taxon>Hexanauplia</taxon>
        <taxon>Copepoda</taxon>
        <taxon>Siphonostomatoida</taxon>
        <taxon>Caligidae</taxon>
        <taxon>Lepeophtheirus</taxon>
    </lineage>
</organism>
<name>A0A7R8CT22_LEPSM</name>